<sequence>MVLAIVTLVSYDIISSTPLSSLSIYTSEVSPPNTPIFSLLLSLSPNSRSKCYETSHHVDFQEEIELYESHSVYSRSRDTHMSAYGRRNVY</sequence>
<organism evidence="1 2">
    <name type="scientific">Adineta ricciae</name>
    <name type="common">Rotifer</name>
    <dbReference type="NCBI Taxonomy" id="249248"/>
    <lineage>
        <taxon>Eukaryota</taxon>
        <taxon>Metazoa</taxon>
        <taxon>Spiralia</taxon>
        <taxon>Gnathifera</taxon>
        <taxon>Rotifera</taxon>
        <taxon>Eurotatoria</taxon>
        <taxon>Bdelloidea</taxon>
        <taxon>Adinetida</taxon>
        <taxon>Adinetidae</taxon>
        <taxon>Adineta</taxon>
    </lineage>
</organism>
<gene>
    <name evidence="1" type="ORF">EDS130_LOCUS29702</name>
</gene>
<protein>
    <submittedName>
        <fullName evidence="1">Uncharacterized protein</fullName>
    </submittedName>
</protein>
<accession>A0A815C8D0</accession>
<evidence type="ECO:0000313" key="1">
    <source>
        <dbReference type="EMBL" id="CAF1283720.1"/>
    </source>
</evidence>
<dbReference type="Proteomes" id="UP000663852">
    <property type="component" value="Unassembled WGS sequence"/>
</dbReference>
<name>A0A815C8D0_ADIRI</name>
<proteinExistence type="predicted"/>
<comment type="caution">
    <text evidence="1">The sequence shown here is derived from an EMBL/GenBank/DDBJ whole genome shotgun (WGS) entry which is preliminary data.</text>
</comment>
<evidence type="ECO:0000313" key="2">
    <source>
        <dbReference type="Proteomes" id="UP000663852"/>
    </source>
</evidence>
<dbReference type="EMBL" id="CAJNOJ010000202">
    <property type="protein sequence ID" value="CAF1283720.1"/>
    <property type="molecule type" value="Genomic_DNA"/>
</dbReference>
<dbReference type="AlphaFoldDB" id="A0A815C8D0"/>
<reference evidence="1" key="1">
    <citation type="submission" date="2021-02" db="EMBL/GenBank/DDBJ databases">
        <authorList>
            <person name="Nowell W R."/>
        </authorList>
    </citation>
    <scope>NUCLEOTIDE SEQUENCE</scope>
</reference>